<reference evidence="2 3" key="1">
    <citation type="journal article" date="2016" name="Front. Microbiol.">
        <title>Genomic Insight into the Host-Endosymbiont Relationship of Endozoicomonas montiporae CL-33(T) with its Coral Host.</title>
        <authorList>
            <person name="Ding J.-Y."/>
            <person name="Shiu J.-H."/>
            <person name="Chen W.-M."/>
            <person name="Chiang Y.-R."/>
            <person name="Tang S.-L."/>
        </authorList>
    </citation>
    <scope>NUCLEOTIDE SEQUENCE [LARGE SCALE GENOMIC DNA]</scope>
    <source>
        <strain evidence="2 3">CL-33</strain>
    </source>
</reference>
<evidence type="ECO:0000259" key="1">
    <source>
        <dbReference type="Pfam" id="PF06114"/>
    </source>
</evidence>
<proteinExistence type="predicted"/>
<feature type="domain" description="IrrE N-terminal-like" evidence="1">
    <location>
        <begin position="80"/>
        <end position="170"/>
    </location>
</feature>
<dbReference type="Proteomes" id="UP000071065">
    <property type="component" value="Chromosome"/>
</dbReference>
<dbReference type="Pfam" id="PF06114">
    <property type="entry name" value="Peptidase_M78"/>
    <property type="match status" value="1"/>
</dbReference>
<dbReference type="AlphaFoldDB" id="A0A142BHA4"/>
<name>A0A142BHA4_9GAMM</name>
<dbReference type="PANTHER" id="PTHR43236">
    <property type="entry name" value="ANTITOXIN HIGA1"/>
    <property type="match status" value="1"/>
</dbReference>
<dbReference type="KEGG" id="emp:EZMO1_4207"/>
<dbReference type="STRING" id="570277.EZMO1_4207"/>
<dbReference type="Gene3D" id="1.10.10.2910">
    <property type="match status" value="1"/>
</dbReference>
<organism evidence="2 3">
    <name type="scientific">Endozoicomonas montiporae CL-33</name>
    <dbReference type="NCBI Taxonomy" id="570277"/>
    <lineage>
        <taxon>Bacteria</taxon>
        <taxon>Pseudomonadati</taxon>
        <taxon>Pseudomonadota</taxon>
        <taxon>Gammaproteobacteria</taxon>
        <taxon>Oceanospirillales</taxon>
        <taxon>Endozoicomonadaceae</taxon>
        <taxon>Endozoicomonas</taxon>
    </lineage>
</organism>
<evidence type="ECO:0000313" key="3">
    <source>
        <dbReference type="Proteomes" id="UP000071065"/>
    </source>
</evidence>
<sequence length="186" mass="21299">MTKFRELGQRVPPRRSQEIEDIASCFRAMIATVISSPIDIVRVLEHFLVTNYGVEYEYPPKDEMSQEGLTRPDDRSIKIRLDVYEAACKGDPRGRFTIAHEIGHLLLHQGVTPEFARDGNQAHQIFEDSEWQADEFAGALLIPSSAVESCDNPEELCEKYGVSIEAAETRYRNHVKRKQKRLQVRP</sequence>
<protein>
    <submittedName>
        <fullName evidence="2">Putative Zn peptidase</fullName>
    </submittedName>
</protein>
<dbReference type="InterPro" id="IPR052345">
    <property type="entry name" value="Rad_response_metalloprotease"/>
</dbReference>
<accession>A0A142BHA4</accession>
<dbReference type="PANTHER" id="PTHR43236:SF1">
    <property type="entry name" value="BLL7220 PROTEIN"/>
    <property type="match status" value="1"/>
</dbReference>
<dbReference type="EMBL" id="CP013251">
    <property type="protein sequence ID" value="AMO58130.1"/>
    <property type="molecule type" value="Genomic_DNA"/>
</dbReference>
<evidence type="ECO:0000313" key="2">
    <source>
        <dbReference type="EMBL" id="AMO58130.1"/>
    </source>
</evidence>
<dbReference type="OrthoDB" id="9794834at2"/>
<gene>
    <name evidence="2" type="ORF">EZMO1_4207</name>
</gene>
<dbReference type="PATRIC" id="fig|570277.3.peg.4520"/>
<dbReference type="InterPro" id="IPR010359">
    <property type="entry name" value="IrrE_HExxH"/>
</dbReference>